<organism evidence="2 3">
    <name type="scientific">Lojkania enalia</name>
    <dbReference type="NCBI Taxonomy" id="147567"/>
    <lineage>
        <taxon>Eukaryota</taxon>
        <taxon>Fungi</taxon>
        <taxon>Dikarya</taxon>
        <taxon>Ascomycota</taxon>
        <taxon>Pezizomycotina</taxon>
        <taxon>Dothideomycetes</taxon>
        <taxon>Pleosporomycetidae</taxon>
        <taxon>Pleosporales</taxon>
        <taxon>Pleosporales incertae sedis</taxon>
        <taxon>Lojkania</taxon>
    </lineage>
</organism>
<dbReference type="AlphaFoldDB" id="A0A9P4JZ03"/>
<gene>
    <name evidence="2" type="ORF">CC78DRAFT_587303</name>
</gene>
<sequence length="293" mass="33336">MHGFIRQDLAIEWVEQDRLVDRHLYLDVETNSTVHPLRSPSNLTKRYCEYDNELFWKGREVNVYILDNGVNINHLWSNLCDELDYEPHGACACNFWRYYSPTTKPLTKTLLDIERLLQLCDPYCSSSTIVNVKTYNATFGDIATCEDRPTEPDSFCVLIVSGSIAIGNITEEHHEYKRANHPEKPKGQPYRDSTIRAEEAMKADGKLLTVLIGDPTARAPEQGVPIVNEPQPFPDEGNPSSDDDGYQAGTCIFHLVHRERCDKGNYEGFSATIERGCQRYDDRNCEGMGHKNG</sequence>
<dbReference type="EMBL" id="ML986771">
    <property type="protein sequence ID" value="KAF2258302.1"/>
    <property type="molecule type" value="Genomic_DNA"/>
</dbReference>
<reference evidence="3" key="1">
    <citation type="journal article" date="2020" name="Stud. Mycol.">
        <title>101 Dothideomycetes genomes: A test case for predicting lifestyles and emergence of pathogens.</title>
        <authorList>
            <person name="Haridas S."/>
            <person name="Albert R."/>
            <person name="Binder M."/>
            <person name="Bloem J."/>
            <person name="LaButti K."/>
            <person name="Salamov A."/>
            <person name="Andreopoulos B."/>
            <person name="Baker S."/>
            <person name="Barry K."/>
            <person name="Bills G."/>
            <person name="Bluhm B."/>
            <person name="Cannon C."/>
            <person name="Castanera R."/>
            <person name="Culley D."/>
            <person name="Daum C."/>
            <person name="Ezra D."/>
            <person name="Gonzalez J."/>
            <person name="Henrissat B."/>
            <person name="Kuo A."/>
            <person name="Liang C."/>
            <person name="Lipzen A."/>
            <person name="Lutzoni F."/>
            <person name="Magnuson J."/>
            <person name="Mondo S."/>
            <person name="Nolan M."/>
            <person name="Ohm R."/>
            <person name="Pangilinan J."/>
            <person name="Park H.-J."/>
            <person name="Ramirez L."/>
            <person name="Alfaro M."/>
            <person name="Sun H."/>
            <person name="Tritt A."/>
            <person name="Yoshinaga Y."/>
            <person name="Zwiers L.-H."/>
            <person name="Turgeon B."/>
            <person name="Goodwin S."/>
            <person name="Spatafora J."/>
            <person name="Crous P."/>
            <person name="Grigoriev I."/>
        </authorList>
    </citation>
    <scope>NUCLEOTIDE SEQUENCE [LARGE SCALE GENOMIC DNA]</scope>
    <source>
        <strain evidence="3">CBS 304.66</strain>
    </source>
</reference>
<accession>A0A9P4JZ03</accession>
<dbReference type="Proteomes" id="UP000800093">
    <property type="component" value="Unassembled WGS sequence"/>
</dbReference>
<evidence type="ECO:0000313" key="3">
    <source>
        <dbReference type="Proteomes" id="UP000800093"/>
    </source>
</evidence>
<keyword evidence="3" id="KW-1185">Reference proteome</keyword>
<protein>
    <submittedName>
        <fullName evidence="2">Uncharacterized protein</fullName>
    </submittedName>
</protein>
<proteinExistence type="predicted"/>
<feature type="region of interest" description="Disordered" evidence="1">
    <location>
        <begin position="218"/>
        <end position="245"/>
    </location>
</feature>
<evidence type="ECO:0000313" key="2">
    <source>
        <dbReference type="EMBL" id="KAF2258302.1"/>
    </source>
</evidence>
<comment type="caution">
    <text evidence="2">The sequence shown here is derived from an EMBL/GenBank/DDBJ whole genome shotgun (WGS) entry which is preliminary data.</text>
</comment>
<evidence type="ECO:0000256" key="1">
    <source>
        <dbReference type="SAM" id="MobiDB-lite"/>
    </source>
</evidence>
<name>A0A9P4JZ03_9PLEO</name>